<dbReference type="VEuPathDB" id="FungiDB:GMDG_06847"/>
<dbReference type="GeneID" id="36285361"/>
<organism evidence="2">
    <name type="scientific">Pseudogymnoascus destructans</name>
    <dbReference type="NCBI Taxonomy" id="655981"/>
    <lineage>
        <taxon>Eukaryota</taxon>
        <taxon>Fungi</taxon>
        <taxon>Dikarya</taxon>
        <taxon>Ascomycota</taxon>
        <taxon>Pezizomycotina</taxon>
        <taxon>Leotiomycetes</taxon>
        <taxon>Thelebolales</taxon>
        <taxon>Thelebolaceae</taxon>
        <taxon>Pseudogymnoascus</taxon>
    </lineage>
</organism>
<accession>A0A177AIH8</accession>
<protein>
    <recommendedName>
        <fullName evidence="3">Short-chain dehydrogenase</fullName>
    </recommendedName>
</protein>
<dbReference type="EMBL" id="KV441390">
    <property type="protein sequence ID" value="OAF61053.1"/>
    <property type="molecule type" value="Genomic_DNA"/>
</dbReference>
<evidence type="ECO:0000256" key="1">
    <source>
        <dbReference type="ARBA" id="ARBA00006484"/>
    </source>
</evidence>
<comment type="similarity">
    <text evidence="1">Belongs to the short-chain dehydrogenases/reductases (SDR) family.</text>
</comment>
<dbReference type="RefSeq" id="XP_024326331.1">
    <property type="nucleotide sequence ID" value="XM_024465944.1"/>
</dbReference>
<dbReference type="AlphaFoldDB" id="A0A177AIH8"/>
<gene>
    <name evidence="2" type="ORF">VC83_02278</name>
</gene>
<reference evidence="2" key="1">
    <citation type="submission" date="2016-03" db="EMBL/GenBank/DDBJ databases">
        <title>Updated assembly of Pseudogymnoascus destructans, the fungus causing white-nose syndrome of bats.</title>
        <authorList>
            <person name="Palmer J.M."/>
            <person name="Drees K.P."/>
            <person name="Foster J.T."/>
            <person name="Lindner D.L."/>
        </authorList>
    </citation>
    <scope>NUCLEOTIDE SEQUENCE [LARGE SCALE GENOMIC DNA]</scope>
    <source>
        <strain evidence="2">20631-21</strain>
    </source>
</reference>
<dbReference type="Proteomes" id="UP000077154">
    <property type="component" value="Unassembled WGS sequence"/>
</dbReference>
<dbReference type="Gene3D" id="3.40.50.720">
    <property type="entry name" value="NAD(P)-binding Rossmann-like Domain"/>
    <property type="match status" value="1"/>
</dbReference>
<evidence type="ECO:0000313" key="2">
    <source>
        <dbReference type="EMBL" id="OAF61053.1"/>
    </source>
</evidence>
<sequence>MAWCFVSPASRGIGFALTRHLLQTTKAPILATSRSNTEDVRNSLLDGLKNVDVDRLTVLELDCVDEFTISTAADQARQMFPPETHHLRLAYAIPGVLHPERSPGQIDSHHALESFKVNTIGPLLILKHFCDFLPRKNAVLEGEVGLPERAVYASMGASVGSTSNNIMGGWYTYRASKAGVTSLAKSFDLYLQGVSGDNAISIAQHPGSVKTELSRDYWEHVEEDKLFSPELAAEKLVGVAGSVGLNGRGKFWDWRGEEVKP</sequence>
<dbReference type="InterPro" id="IPR036291">
    <property type="entry name" value="NAD(P)-bd_dom_sf"/>
</dbReference>
<dbReference type="GO" id="GO:0005737">
    <property type="term" value="C:cytoplasm"/>
    <property type="evidence" value="ECO:0007669"/>
    <property type="project" value="TreeGrafter"/>
</dbReference>
<dbReference type="PANTHER" id="PTHR43544">
    <property type="entry name" value="SHORT-CHAIN DEHYDROGENASE/REDUCTASE"/>
    <property type="match status" value="1"/>
</dbReference>
<name>A0A177AIH8_9PEZI</name>
<evidence type="ECO:0008006" key="3">
    <source>
        <dbReference type="Google" id="ProtNLM"/>
    </source>
</evidence>
<proteinExistence type="inferred from homology"/>
<dbReference type="SUPFAM" id="SSF51735">
    <property type="entry name" value="NAD(P)-binding Rossmann-fold domains"/>
    <property type="match status" value="1"/>
</dbReference>
<dbReference type="GO" id="GO:0016491">
    <property type="term" value="F:oxidoreductase activity"/>
    <property type="evidence" value="ECO:0007669"/>
    <property type="project" value="TreeGrafter"/>
</dbReference>
<dbReference type="OrthoDB" id="5296at2759"/>
<dbReference type="InterPro" id="IPR051468">
    <property type="entry name" value="Fungal_SecMetab_SDRs"/>
</dbReference>
<dbReference type="PANTHER" id="PTHR43544:SF12">
    <property type="entry name" value="NAD(P)-BINDING ROSSMANN-FOLD SUPERFAMILY PROTEIN"/>
    <property type="match status" value="1"/>
</dbReference>
<dbReference type="eggNOG" id="KOG1611">
    <property type="taxonomic scope" value="Eukaryota"/>
</dbReference>